<feature type="binding site" evidence="14">
    <location>
        <position position="124"/>
    </location>
    <ligand>
        <name>[4Fe-4S] cluster</name>
        <dbReference type="ChEBI" id="CHEBI:49883"/>
        <note>4Fe-4S-S-AdoMet</note>
    </ligand>
</feature>
<dbReference type="SFLD" id="SFLDF00314">
    <property type="entry name" value="L-lysine_2_3-aminomutase_(yjeK"/>
    <property type="match status" value="1"/>
</dbReference>
<proteinExistence type="inferred from homology"/>
<dbReference type="STRING" id="1235990.BMSBPS_0808"/>
<sequence length="344" mass="39664">MTTHSHLNKNWIQQLSNVVTDPHELLKMLALDQHKNLIIGANARTLFPLRVPLSFIQRMTIGNPQDPLLLQVLTSSQEFNNVIGYHTDPLNEYNSMIIPNLLHKYKNRVLLLTKGACAINCRYCFRRYFPYQHFPFNKSSWKIAINYISSHLELDEVILSGGDPLMAKDHELAWLVKLLSNIPHLKRLRIHSRLPVVIPSRITEQLCEIFFRTRLQVLLVSHINHKQEINSDLYYSMKMLTQSGVTLLNQSVLLRNVNDKAETLANLSNSLFDIGILPYYLHVLDKVKGTAHFFVSDDQACALVRELLTMVSGYMVPKLTREIIGELSKTPLDLYSYKKINDFN</sequence>
<evidence type="ECO:0000256" key="13">
    <source>
        <dbReference type="ARBA" id="ARBA00030756"/>
    </source>
</evidence>
<evidence type="ECO:0000256" key="5">
    <source>
        <dbReference type="ARBA" id="ARBA00022363"/>
    </source>
</evidence>
<comment type="catalytic activity">
    <reaction evidence="1">
        <text>L-lysine = D-beta-lysine</text>
        <dbReference type="Rhea" id="RHEA:44148"/>
        <dbReference type="ChEBI" id="CHEBI:32551"/>
        <dbReference type="ChEBI" id="CHEBI:84138"/>
    </reaction>
</comment>
<dbReference type="eggNOG" id="COG1509">
    <property type="taxonomic scope" value="Bacteria"/>
</dbReference>
<dbReference type="GO" id="GO:0016853">
    <property type="term" value="F:isomerase activity"/>
    <property type="evidence" value="ECO:0007669"/>
    <property type="project" value="UniProtKB-KW"/>
</dbReference>
<evidence type="ECO:0000256" key="9">
    <source>
        <dbReference type="ARBA" id="ARBA00022898"/>
    </source>
</evidence>
<dbReference type="PROSITE" id="PS51918">
    <property type="entry name" value="RADICAL_SAM"/>
    <property type="match status" value="1"/>
</dbReference>
<reference evidence="16 17" key="1">
    <citation type="submission" date="2012-10" db="EMBL/GenBank/DDBJ databases">
        <title>Genome sequence of the symbiont of the pentatomidae stink bug Halyomorpha halys.</title>
        <authorList>
            <person name="Kobayashi H."/>
            <person name="Fujii-Muramatsu R."/>
            <person name="Takeishi K."/>
            <person name="Noda H."/>
        </authorList>
    </citation>
    <scope>NUCLEOTIDE SEQUENCE [LARGE SCALE GENOMIC DNA]</scope>
</reference>
<protein>
    <recommendedName>
        <fullName evidence="5">L-lysine 2,3-aminomutase</fullName>
    </recommendedName>
    <alternativeName>
        <fullName evidence="13">EF-P post-translational modification enzyme B</fullName>
    </alternativeName>
</protein>
<dbReference type="InterPro" id="IPR058240">
    <property type="entry name" value="rSAM_sf"/>
</dbReference>
<gene>
    <name evidence="16" type="primary">yjeK</name>
    <name evidence="16" type="ORF">HHS_03400</name>
</gene>
<keyword evidence="8 14" id="KW-0479">Metal-binding</keyword>
<keyword evidence="9 15" id="KW-0663">Pyridoxal phosphate</keyword>
<evidence type="ECO:0000256" key="12">
    <source>
        <dbReference type="ARBA" id="ARBA00023235"/>
    </source>
</evidence>
<evidence type="ECO:0000256" key="1">
    <source>
        <dbReference type="ARBA" id="ARBA00001352"/>
    </source>
</evidence>
<evidence type="ECO:0000256" key="11">
    <source>
        <dbReference type="ARBA" id="ARBA00023014"/>
    </source>
</evidence>
<comment type="cofactor">
    <cofactor evidence="3">
        <name>[4Fe-4S] cluster</name>
        <dbReference type="ChEBI" id="CHEBI:49883"/>
    </cofactor>
</comment>
<dbReference type="SUPFAM" id="SSF102114">
    <property type="entry name" value="Radical SAM enzymes"/>
    <property type="match status" value="1"/>
</dbReference>
<dbReference type="Proteomes" id="UP000016900">
    <property type="component" value="Chromosome"/>
</dbReference>
<evidence type="ECO:0000256" key="6">
    <source>
        <dbReference type="ARBA" id="ARBA00022485"/>
    </source>
</evidence>
<dbReference type="CDD" id="cd01335">
    <property type="entry name" value="Radical_SAM"/>
    <property type="match status" value="1"/>
</dbReference>
<dbReference type="InterPro" id="IPR013785">
    <property type="entry name" value="Aldolase_TIM"/>
</dbReference>
<evidence type="ECO:0000256" key="8">
    <source>
        <dbReference type="ARBA" id="ARBA00022723"/>
    </source>
</evidence>
<keyword evidence="7" id="KW-0949">S-adenosyl-L-methionine</keyword>
<evidence type="ECO:0000256" key="2">
    <source>
        <dbReference type="ARBA" id="ARBA00001933"/>
    </source>
</evidence>
<organism evidence="16 17">
    <name type="scientific">Candidatus Pantoea carbekii</name>
    <dbReference type="NCBI Taxonomy" id="1235990"/>
    <lineage>
        <taxon>Bacteria</taxon>
        <taxon>Pseudomonadati</taxon>
        <taxon>Pseudomonadota</taxon>
        <taxon>Gammaproteobacteria</taxon>
        <taxon>Enterobacterales</taxon>
        <taxon>Erwiniaceae</taxon>
        <taxon>Pantoea</taxon>
    </lineage>
</organism>
<accession>U3U5Z0</accession>
<keyword evidence="6 14" id="KW-0004">4Fe-4S</keyword>
<feature type="binding site" evidence="14">
    <location>
        <position position="117"/>
    </location>
    <ligand>
        <name>[4Fe-4S] cluster</name>
        <dbReference type="ChEBI" id="CHEBI:49883"/>
        <note>4Fe-4S-S-AdoMet</note>
    </ligand>
</feature>
<dbReference type="PIRSF" id="PIRSF004911">
    <property type="entry name" value="DUF160"/>
    <property type="match status" value="1"/>
</dbReference>
<dbReference type="KEGG" id="pck:BMSBPS_0808"/>
<evidence type="ECO:0000256" key="4">
    <source>
        <dbReference type="ARBA" id="ARBA00008703"/>
    </source>
</evidence>
<dbReference type="PANTHER" id="PTHR30538:SF1">
    <property type="entry name" value="L-LYSINE 2,3-AMINOMUTASE"/>
    <property type="match status" value="1"/>
</dbReference>
<evidence type="ECO:0000313" key="17">
    <source>
        <dbReference type="Proteomes" id="UP000016900"/>
    </source>
</evidence>
<evidence type="ECO:0000256" key="7">
    <source>
        <dbReference type="ARBA" id="ARBA00022691"/>
    </source>
</evidence>
<evidence type="ECO:0000313" key="16">
    <source>
        <dbReference type="EMBL" id="BAO00310.1"/>
    </source>
</evidence>
<keyword evidence="17" id="KW-1185">Reference proteome</keyword>
<evidence type="ECO:0000256" key="15">
    <source>
        <dbReference type="PIRSR" id="PIRSR603739-50"/>
    </source>
</evidence>
<feature type="binding site" evidence="14">
    <location>
        <position position="121"/>
    </location>
    <ligand>
        <name>[4Fe-4S] cluster</name>
        <dbReference type="ChEBI" id="CHEBI:49883"/>
        <note>4Fe-4S-S-AdoMet</note>
    </ligand>
</feature>
<name>U3U5Z0_9GAMM</name>
<dbReference type="InterPro" id="IPR007197">
    <property type="entry name" value="rSAM"/>
</dbReference>
<dbReference type="NCBIfam" id="TIGR03821">
    <property type="entry name" value="EFP_modif_epmB"/>
    <property type="match status" value="1"/>
</dbReference>
<dbReference type="GO" id="GO:0051539">
    <property type="term" value="F:4 iron, 4 sulfur cluster binding"/>
    <property type="evidence" value="ECO:0007669"/>
    <property type="project" value="UniProtKB-KW"/>
</dbReference>
<dbReference type="InterPro" id="IPR022462">
    <property type="entry name" value="EpmB"/>
</dbReference>
<dbReference type="PATRIC" id="fig|1235990.3.peg.337"/>
<dbReference type="KEGG" id="hhs:HHS_03400"/>
<dbReference type="Gene3D" id="3.20.20.70">
    <property type="entry name" value="Aldolase class I"/>
    <property type="match status" value="1"/>
</dbReference>
<keyword evidence="10" id="KW-0408">Iron</keyword>
<evidence type="ECO:0000256" key="14">
    <source>
        <dbReference type="PIRSR" id="PIRSR004911-1"/>
    </source>
</evidence>
<evidence type="ECO:0000256" key="3">
    <source>
        <dbReference type="ARBA" id="ARBA00001966"/>
    </source>
</evidence>
<dbReference type="GO" id="GO:0046872">
    <property type="term" value="F:metal ion binding"/>
    <property type="evidence" value="ECO:0007669"/>
    <property type="project" value="UniProtKB-KW"/>
</dbReference>
<comment type="cofactor">
    <cofactor evidence="2 15">
        <name>pyridoxal 5'-phosphate</name>
        <dbReference type="ChEBI" id="CHEBI:597326"/>
    </cofactor>
</comment>
<dbReference type="PANTHER" id="PTHR30538">
    <property type="entry name" value="LYSINE 2,3-AMINOMUTASE-RELATED"/>
    <property type="match status" value="1"/>
</dbReference>
<dbReference type="AlphaFoldDB" id="U3U5Z0"/>
<comment type="similarity">
    <text evidence="4">Belongs to the radical SAM superfamily. KamA family.</text>
</comment>
<dbReference type="EMBL" id="AP012554">
    <property type="protein sequence ID" value="BAO00310.1"/>
    <property type="molecule type" value="Genomic_DNA"/>
</dbReference>
<dbReference type="SFLD" id="SFLDG01070">
    <property type="entry name" value="PLP-dependent"/>
    <property type="match status" value="1"/>
</dbReference>
<dbReference type="SFLD" id="SFLDS00029">
    <property type="entry name" value="Radical_SAM"/>
    <property type="match status" value="1"/>
</dbReference>
<dbReference type="InterPro" id="IPR003739">
    <property type="entry name" value="Lys_aminomutase/Glu_NH3_mut"/>
</dbReference>
<evidence type="ECO:0000256" key="10">
    <source>
        <dbReference type="ARBA" id="ARBA00023004"/>
    </source>
</evidence>
<keyword evidence="12" id="KW-0413">Isomerase</keyword>
<feature type="modified residue" description="N6-(pyridoxal phosphate)lysine" evidence="15">
    <location>
        <position position="329"/>
    </location>
</feature>
<keyword evidence="11 14" id="KW-0411">Iron-sulfur</keyword>
<dbReference type="NCBIfam" id="TIGR00238">
    <property type="entry name" value="KamA family radical SAM protein"/>
    <property type="match status" value="1"/>
</dbReference>